<protein>
    <recommendedName>
        <fullName evidence="2">DUF2891 domain-containing protein</fullName>
    </recommendedName>
</protein>
<dbReference type="AlphaFoldDB" id="A0A645BUH8"/>
<organism evidence="1">
    <name type="scientific">bioreactor metagenome</name>
    <dbReference type="NCBI Taxonomy" id="1076179"/>
    <lineage>
        <taxon>unclassified sequences</taxon>
        <taxon>metagenomes</taxon>
        <taxon>ecological metagenomes</taxon>
    </lineage>
</organism>
<reference evidence="1" key="1">
    <citation type="submission" date="2019-08" db="EMBL/GenBank/DDBJ databases">
        <authorList>
            <person name="Kucharzyk K."/>
            <person name="Murdoch R.W."/>
            <person name="Higgins S."/>
            <person name="Loffler F."/>
        </authorList>
    </citation>
    <scope>NUCLEOTIDE SEQUENCE</scope>
</reference>
<dbReference type="EMBL" id="VSSQ01022426">
    <property type="protein sequence ID" value="MPM68728.1"/>
    <property type="molecule type" value="Genomic_DNA"/>
</dbReference>
<sequence length="353" mass="40312">MLLNLFFVVTFSPLFSQNKPGLTDEIALKLSALPLNCIDQEYPNKPGHTYGSADETGLSPKALHPVFYGCFDWHSSVHAHWMLVRLLKIKPDIANKDEIIAKLNNSFNKQAVEIEKEYFTKYVTGKGFERTYGWAWLLKLDEELVSWDNPVAGQWHENLQPLIGQIIELWMEYLPKQTYPNRTGVHPNSAFALGFAIDWARENDNKEFEKELINKSLDFYGDDRETPAHLEPDGADFFSPSLEIADLMRRILPRGDFEKWLDSFYTQKGIDRISQIPVVSDLSDYQTVHLVGLSFSRAWCMKGIAKSLSEGHPLKPHFEQTAQKLLSNALPLVFDGNYGGEHWLASFALMALE</sequence>
<accession>A0A645BUH8</accession>
<name>A0A645BUH8_9ZZZZ</name>
<comment type="caution">
    <text evidence="1">The sequence shown here is derived from an EMBL/GenBank/DDBJ whole genome shotgun (WGS) entry which is preliminary data.</text>
</comment>
<evidence type="ECO:0008006" key="2">
    <source>
        <dbReference type="Google" id="ProtNLM"/>
    </source>
</evidence>
<dbReference type="Pfam" id="PF11199">
    <property type="entry name" value="DUF2891"/>
    <property type="match status" value="1"/>
</dbReference>
<dbReference type="InterPro" id="IPR021365">
    <property type="entry name" value="DUF2891"/>
</dbReference>
<evidence type="ECO:0000313" key="1">
    <source>
        <dbReference type="EMBL" id="MPM68728.1"/>
    </source>
</evidence>
<proteinExistence type="predicted"/>
<gene>
    <name evidence="1" type="ORF">SDC9_115662</name>
</gene>